<feature type="region of interest" description="Disordered" evidence="1">
    <location>
        <begin position="84"/>
        <end position="144"/>
    </location>
</feature>
<evidence type="ECO:0000313" key="3">
    <source>
        <dbReference type="Proteomes" id="UP000001072"/>
    </source>
</evidence>
<feature type="compositionally biased region" description="Polar residues" evidence="1">
    <location>
        <begin position="115"/>
        <end position="133"/>
    </location>
</feature>
<dbReference type="OrthoDB" id="10264848at2759"/>
<dbReference type="Proteomes" id="UP000001072">
    <property type="component" value="Unassembled WGS sequence"/>
</dbReference>
<protein>
    <submittedName>
        <fullName evidence="2">Uncharacterized protein</fullName>
    </submittedName>
</protein>
<dbReference type="EMBL" id="GL883109">
    <property type="protein sequence ID" value="EGG06213.1"/>
    <property type="molecule type" value="Genomic_DNA"/>
</dbReference>
<feature type="compositionally biased region" description="Low complexity" evidence="1">
    <location>
        <begin position="134"/>
        <end position="144"/>
    </location>
</feature>
<dbReference type="HOGENOM" id="CLU_531076_0_0_1"/>
<feature type="compositionally biased region" description="Low complexity" evidence="1">
    <location>
        <begin position="93"/>
        <end position="108"/>
    </location>
</feature>
<proteinExistence type="predicted"/>
<dbReference type="KEGG" id="mlr:MELLADRAFT_87358"/>
<feature type="compositionally biased region" description="Polar residues" evidence="1">
    <location>
        <begin position="1"/>
        <end position="22"/>
    </location>
</feature>
<dbReference type="AlphaFoldDB" id="F4RN03"/>
<sequence>MTDSVQSHPLLLSTNESSPTSNSKHHYHHILSTSPINQPQQSSASSLQSLLPSSSSSISSSSCSSNLKASTSTSVLTTDTTTLSTIKNNDPLTNSNQTSSSNQYFTTYPTRRNHTISTPSRNRNLTPSNYSTFSHSSLDQNSQSSTPLATDALLFQSLRAEAQSLGLEPDSLGWAILRYLSSSSSRPIRSLLRQLSSFNLLLILPRAINHHSDTQANLDQETIYDHLILLSSLDQLGSACCFSSLTGWKGLLEGDRLLVSTPGKSLSTLQNQFHLDPSSLIPTIKPSTSLSSELTAPSRLRLPLYSLSSSSSHTLTLPGLPSTRPHSINTNTTTQRLASLFGPRPTPSPSSLPESSSSEVEPADEPIQLKVRILTCSTLTSELLDQAVSDAVRNRIRDGLGSLEESVLDSIDQFVERFAVHNQRSSLFLAPKNVVGDCLQTLYHTIQSELEEEYGHDEGNVIVDHTLELVEETICVELYERLFEDDHDDEGLSEKIAGLNLLDVTLERERENN</sequence>
<evidence type="ECO:0000313" key="2">
    <source>
        <dbReference type="EMBL" id="EGG06213.1"/>
    </source>
</evidence>
<feature type="region of interest" description="Disordered" evidence="1">
    <location>
        <begin position="57"/>
        <end position="76"/>
    </location>
</feature>
<dbReference type="VEuPathDB" id="FungiDB:MELLADRAFT_87358"/>
<feature type="compositionally biased region" description="Low complexity" evidence="1">
    <location>
        <begin position="351"/>
        <end position="360"/>
    </location>
</feature>
<feature type="region of interest" description="Disordered" evidence="1">
    <location>
        <begin position="1"/>
        <end position="27"/>
    </location>
</feature>
<evidence type="ECO:0000256" key="1">
    <source>
        <dbReference type="SAM" id="MobiDB-lite"/>
    </source>
</evidence>
<dbReference type="RefSeq" id="XP_007410451.1">
    <property type="nucleotide sequence ID" value="XM_007410389.1"/>
</dbReference>
<accession>F4RN03</accession>
<name>F4RN03_MELLP</name>
<gene>
    <name evidence="2" type="ORF">MELLADRAFT_87358</name>
</gene>
<organism evidence="3">
    <name type="scientific">Melampsora larici-populina (strain 98AG31 / pathotype 3-4-7)</name>
    <name type="common">Poplar leaf rust fungus</name>
    <dbReference type="NCBI Taxonomy" id="747676"/>
    <lineage>
        <taxon>Eukaryota</taxon>
        <taxon>Fungi</taxon>
        <taxon>Dikarya</taxon>
        <taxon>Basidiomycota</taxon>
        <taxon>Pucciniomycotina</taxon>
        <taxon>Pucciniomycetes</taxon>
        <taxon>Pucciniales</taxon>
        <taxon>Melampsoraceae</taxon>
        <taxon>Melampsora</taxon>
    </lineage>
</organism>
<reference evidence="3" key="1">
    <citation type="journal article" date="2011" name="Proc. Natl. Acad. Sci. U.S.A.">
        <title>Obligate biotrophy features unraveled by the genomic analysis of rust fungi.</title>
        <authorList>
            <person name="Duplessis S."/>
            <person name="Cuomo C.A."/>
            <person name="Lin Y.-C."/>
            <person name="Aerts A."/>
            <person name="Tisserant E."/>
            <person name="Veneault-Fourrey C."/>
            <person name="Joly D.L."/>
            <person name="Hacquard S."/>
            <person name="Amselem J."/>
            <person name="Cantarel B.L."/>
            <person name="Chiu R."/>
            <person name="Coutinho P.M."/>
            <person name="Feau N."/>
            <person name="Field M."/>
            <person name="Frey P."/>
            <person name="Gelhaye E."/>
            <person name="Goldberg J."/>
            <person name="Grabherr M.G."/>
            <person name="Kodira C.D."/>
            <person name="Kohler A."/>
            <person name="Kuees U."/>
            <person name="Lindquist E.A."/>
            <person name="Lucas S.M."/>
            <person name="Mago R."/>
            <person name="Mauceli E."/>
            <person name="Morin E."/>
            <person name="Murat C."/>
            <person name="Pangilinan J.L."/>
            <person name="Park R."/>
            <person name="Pearson M."/>
            <person name="Quesneville H."/>
            <person name="Rouhier N."/>
            <person name="Sakthikumar S."/>
            <person name="Salamov A.A."/>
            <person name="Schmutz J."/>
            <person name="Selles B."/>
            <person name="Shapiro H."/>
            <person name="Tanguay P."/>
            <person name="Tuskan G.A."/>
            <person name="Henrissat B."/>
            <person name="Van de Peer Y."/>
            <person name="Rouze P."/>
            <person name="Ellis J.G."/>
            <person name="Dodds P.N."/>
            <person name="Schein J.E."/>
            <person name="Zhong S."/>
            <person name="Hamelin R.C."/>
            <person name="Grigoriev I.V."/>
            <person name="Szabo L.J."/>
            <person name="Martin F."/>
        </authorList>
    </citation>
    <scope>NUCLEOTIDE SEQUENCE [LARGE SCALE GENOMIC DNA]</scope>
    <source>
        <strain evidence="3">98AG31 / pathotype 3-4-7</strain>
    </source>
</reference>
<keyword evidence="3" id="KW-1185">Reference proteome</keyword>
<dbReference type="GeneID" id="18934485"/>
<feature type="region of interest" description="Disordered" evidence="1">
    <location>
        <begin position="338"/>
        <end position="364"/>
    </location>
</feature>
<dbReference type="InParanoid" id="F4RN03"/>